<feature type="compositionally biased region" description="Basic and acidic residues" evidence="5">
    <location>
        <begin position="103"/>
        <end position="115"/>
    </location>
</feature>
<dbReference type="Pfam" id="PF08159">
    <property type="entry name" value="NUC153"/>
    <property type="match status" value="1"/>
</dbReference>
<keyword evidence="4" id="KW-0539">Nucleus</keyword>
<reference evidence="8" key="3">
    <citation type="submission" date="2020-12" db="UniProtKB">
        <authorList>
            <consortium name="EnsemblPlants"/>
        </authorList>
    </citation>
    <scope>IDENTIFICATION</scope>
</reference>
<gene>
    <name evidence="8" type="primary">LOC112294640</name>
</gene>
<feature type="region of interest" description="Disordered" evidence="5">
    <location>
        <begin position="358"/>
        <end position="600"/>
    </location>
</feature>
<feature type="region of interest" description="Disordered" evidence="5">
    <location>
        <begin position="633"/>
        <end position="695"/>
    </location>
</feature>
<reference evidence="8 9" key="2">
    <citation type="journal article" date="2018" name="Plant J.">
        <title>The Physcomitrella patens chromosome-scale assembly reveals moss genome structure and evolution.</title>
        <authorList>
            <person name="Lang D."/>
            <person name="Ullrich K.K."/>
            <person name="Murat F."/>
            <person name="Fuchs J."/>
            <person name="Jenkins J."/>
            <person name="Haas F.B."/>
            <person name="Piednoel M."/>
            <person name="Gundlach H."/>
            <person name="Van Bel M."/>
            <person name="Meyberg R."/>
            <person name="Vives C."/>
            <person name="Morata J."/>
            <person name="Symeonidi A."/>
            <person name="Hiss M."/>
            <person name="Muchero W."/>
            <person name="Kamisugi Y."/>
            <person name="Saleh O."/>
            <person name="Blanc G."/>
            <person name="Decker E.L."/>
            <person name="van Gessel N."/>
            <person name="Grimwood J."/>
            <person name="Hayes R.D."/>
            <person name="Graham S.W."/>
            <person name="Gunter L.E."/>
            <person name="McDaniel S.F."/>
            <person name="Hoernstein S.N.W."/>
            <person name="Larsson A."/>
            <person name="Li F.W."/>
            <person name="Perroud P.F."/>
            <person name="Phillips J."/>
            <person name="Ranjan P."/>
            <person name="Rokshar D.S."/>
            <person name="Rothfels C.J."/>
            <person name="Schneider L."/>
            <person name="Shu S."/>
            <person name="Stevenson D.W."/>
            <person name="Thummler F."/>
            <person name="Tillich M."/>
            <person name="Villarreal Aguilar J.C."/>
            <person name="Widiez T."/>
            <person name="Wong G.K."/>
            <person name="Wymore A."/>
            <person name="Zhang Y."/>
            <person name="Zimmer A.D."/>
            <person name="Quatrano R.S."/>
            <person name="Mayer K.F.X."/>
            <person name="Goodstein D."/>
            <person name="Casacuberta J.M."/>
            <person name="Vandepoele K."/>
            <person name="Reski R."/>
            <person name="Cuming A.C."/>
            <person name="Tuskan G.A."/>
            <person name="Maumus F."/>
            <person name="Salse J."/>
            <person name="Schmutz J."/>
            <person name="Rensing S.A."/>
        </authorList>
    </citation>
    <scope>NUCLEOTIDE SEQUENCE [LARGE SCALE GENOMIC DNA]</scope>
    <source>
        <strain evidence="8 9">cv. Gransden 2004</strain>
    </source>
</reference>
<dbReference type="AlphaFoldDB" id="A0A7I4BAX7"/>
<dbReference type="EMBL" id="ABEU02000017">
    <property type="status" value="NOT_ANNOTATED_CDS"/>
    <property type="molecule type" value="Genomic_DNA"/>
</dbReference>
<feature type="compositionally biased region" description="Basic and acidic residues" evidence="5">
    <location>
        <begin position="635"/>
        <end position="647"/>
    </location>
</feature>
<evidence type="ECO:0000259" key="7">
    <source>
        <dbReference type="Pfam" id="PF25121"/>
    </source>
</evidence>
<dbReference type="PANTHER" id="PTHR12202:SF0">
    <property type="entry name" value="ESF1 HOMOLOG"/>
    <property type="match status" value="1"/>
</dbReference>
<comment type="subcellular location">
    <subcellularLocation>
        <location evidence="1">Nucleus</location>
        <location evidence="1">Nucleolus</location>
    </subcellularLocation>
</comment>
<feature type="compositionally biased region" description="Basic and acidic residues" evidence="5">
    <location>
        <begin position="523"/>
        <end position="550"/>
    </location>
</feature>
<dbReference type="GO" id="GO:0006364">
    <property type="term" value="P:rRNA processing"/>
    <property type="evidence" value="ECO:0007669"/>
    <property type="project" value="InterPro"/>
</dbReference>
<feature type="domain" description="ESF1 RRM" evidence="7">
    <location>
        <begin position="161"/>
        <end position="299"/>
    </location>
</feature>
<feature type="compositionally biased region" description="Basic residues" evidence="5">
    <location>
        <begin position="685"/>
        <end position="695"/>
    </location>
</feature>
<evidence type="ECO:0000256" key="1">
    <source>
        <dbReference type="ARBA" id="ARBA00004604"/>
    </source>
</evidence>
<sequence length="695" mass="78356">MKKNKDGSGGPAPATISDPRFARVHTDPRFMRMPTNKTKVSIDKRFSHMFSDKNFSDPLGADKRGRAKKKKEKHMLQRYYKVGEDEDEAEGNAEVDGSSGEETVEKTKSKGKDGSKTSIKALQGKQGESSSSSSSSESEAEDEIDDPREEEKVPTASGAETRRIAMMNMDWDHIKAVDLLMLMRSFQPKCGNVECVTIYPSEFGIEQMKAEEAHGPNMIFDDDDDDEDEDKEVNMEKLRAYERNKLKYYYAVVECDTKETANHLYTQCDGMEFERTSNTLDLRFIPDDMKFVREPRDVAKEVPQEGYKAPEFETRALQHSTVKLTWDDDEPTRVKALRKKFNADELNEMDFRDYLASASSEELDEGESPSSPERGTASNDAYSGATSKKDKYRSLLLGDSTEEVEPHGQKKKKGDVDMEVTFHTGLSELSEKLLQKKEAKKRGDETVWEAYLRKKKEKKSQKKRSKNAKNSDDDYSSDEDIASPRVEQGAADDDNGFDDPFFAEADEFPDESKAAPKKSKAKQSADSDRLKKREEKEQQKKEKERTKAELELLLMDDEGIQGAARGFNLKSKKKGKGKSKKGGKDDDDQEDDKLASADLTDPRFAPLFNNHHYAIDPTNPQFRKSAAQLKILAEAQRRRMQKSEDGGVSKVENTGSGDLNPEIDDAAQGSKDRKRKAELSSLVRSLKRKAGKPGK</sequence>
<name>A0A7I4BAX7_PHYPA</name>
<feature type="compositionally biased region" description="Basic residues" evidence="5">
    <location>
        <begin position="453"/>
        <end position="467"/>
    </location>
</feature>
<feature type="compositionally biased region" description="Basic and acidic residues" evidence="5">
    <location>
        <begin position="429"/>
        <end position="445"/>
    </location>
</feature>
<evidence type="ECO:0000256" key="5">
    <source>
        <dbReference type="SAM" id="MobiDB-lite"/>
    </source>
</evidence>
<dbReference type="PANTHER" id="PTHR12202">
    <property type="entry name" value="ESF1 HOMOLOG"/>
    <property type="match status" value="1"/>
</dbReference>
<feature type="compositionally biased region" description="Acidic residues" evidence="5">
    <location>
        <begin position="138"/>
        <end position="148"/>
    </location>
</feature>
<feature type="compositionally biased region" description="Basic residues" evidence="5">
    <location>
        <begin position="570"/>
        <end position="581"/>
    </location>
</feature>
<dbReference type="InterPro" id="IPR012580">
    <property type="entry name" value="NUC153"/>
</dbReference>
<protein>
    <recommendedName>
        <fullName evidence="10">NUC153 domain-containing protein</fullName>
    </recommendedName>
</protein>
<dbReference type="Gramene" id="Pp3c17_7210V3.2">
    <property type="protein sequence ID" value="Pp3c17_7210V3.2"/>
    <property type="gene ID" value="Pp3c17_7210"/>
</dbReference>
<accession>A0A7I4BAX7</accession>
<feature type="compositionally biased region" description="Low complexity" evidence="5">
    <location>
        <begin position="128"/>
        <end position="137"/>
    </location>
</feature>
<feature type="region of interest" description="Disordered" evidence="5">
    <location>
        <begin position="1"/>
        <end position="161"/>
    </location>
</feature>
<evidence type="ECO:0000256" key="3">
    <source>
        <dbReference type="ARBA" id="ARBA00023054"/>
    </source>
</evidence>
<dbReference type="GO" id="GO:0005730">
    <property type="term" value="C:nucleolus"/>
    <property type="evidence" value="ECO:0007669"/>
    <property type="project" value="UniProtKB-SubCell"/>
</dbReference>
<dbReference type="Pfam" id="PF25121">
    <property type="entry name" value="RRM_ESF1"/>
    <property type="match status" value="1"/>
</dbReference>
<evidence type="ECO:0000313" key="8">
    <source>
        <dbReference type="EnsemblPlants" id="Pp3c17_7210V3.2"/>
    </source>
</evidence>
<comment type="similarity">
    <text evidence="2">Belongs to the ESF1 family.</text>
</comment>
<feature type="compositionally biased region" description="Polar residues" evidence="5">
    <location>
        <begin position="368"/>
        <end position="386"/>
    </location>
</feature>
<evidence type="ECO:0000259" key="6">
    <source>
        <dbReference type="Pfam" id="PF08159"/>
    </source>
</evidence>
<feature type="compositionally biased region" description="Basic and acidic residues" evidence="5">
    <location>
        <begin position="20"/>
        <end position="30"/>
    </location>
</feature>
<reference evidence="8 9" key="1">
    <citation type="journal article" date="2008" name="Science">
        <title>The Physcomitrella genome reveals evolutionary insights into the conquest of land by plants.</title>
        <authorList>
            <person name="Rensing S."/>
            <person name="Lang D."/>
            <person name="Zimmer A."/>
            <person name="Terry A."/>
            <person name="Salamov A."/>
            <person name="Shapiro H."/>
            <person name="Nishiyama T."/>
            <person name="Perroud P.-F."/>
            <person name="Lindquist E."/>
            <person name="Kamisugi Y."/>
            <person name="Tanahashi T."/>
            <person name="Sakakibara K."/>
            <person name="Fujita T."/>
            <person name="Oishi K."/>
            <person name="Shin-I T."/>
            <person name="Kuroki Y."/>
            <person name="Toyoda A."/>
            <person name="Suzuki Y."/>
            <person name="Hashimoto A."/>
            <person name="Yamaguchi K."/>
            <person name="Sugano A."/>
            <person name="Kohara Y."/>
            <person name="Fujiyama A."/>
            <person name="Anterola A."/>
            <person name="Aoki S."/>
            <person name="Ashton N."/>
            <person name="Barbazuk W.B."/>
            <person name="Barker E."/>
            <person name="Bennetzen J."/>
            <person name="Bezanilla M."/>
            <person name="Blankenship R."/>
            <person name="Cho S.H."/>
            <person name="Dutcher S."/>
            <person name="Estelle M."/>
            <person name="Fawcett J.A."/>
            <person name="Gundlach H."/>
            <person name="Hanada K."/>
            <person name="Heyl A."/>
            <person name="Hicks K.A."/>
            <person name="Hugh J."/>
            <person name="Lohr M."/>
            <person name="Mayer K."/>
            <person name="Melkozernov A."/>
            <person name="Murata T."/>
            <person name="Nelson D."/>
            <person name="Pils B."/>
            <person name="Prigge M."/>
            <person name="Reiss B."/>
            <person name="Renner T."/>
            <person name="Rombauts S."/>
            <person name="Rushton P."/>
            <person name="Sanderfoot A."/>
            <person name="Schween G."/>
            <person name="Shiu S.-H."/>
            <person name="Stueber K."/>
            <person name="Theodoulou F.L."/>
            <person name="Tu H."/>
            <person name="Van de Peer Y."/>
            <person name="Verrier P.J."/>
            <person name="Waters E."/>
            <person name="Wood A."/>
            <person name="Yang L."/>
            <person name="Cove D."/>
            <person name="Cuming A."/>
            <person name="Hasebe M."/>
            <person name="Lucas S."/>
            <person name="Mishler D.B."/>
            <person name="Reski R."/>
            <person name="Grigoriev I."/>
            <person name="Quatrano R.S."/>
            <person name="Boore J.L."/>
        </authorList>
    </citation>
    <scope>NUCLEOTIDE SEQUENCE [LARGE SCALE GENOMIC DNA]</scope>
    <source>
        <strain evidence="8 9">cv. Gransden 2004</strain>
    </source>
</reference>
<evidence type="ECO:0000256" key="2">
    <source>
        <dbReference type="ARBA" id="ARBA00009087"/>
    </source>
</evidence>
<organism evidence="8 9">
    <name type="scientific">Physcomitrium patens</name>
    <name type="common">Spreading-leaved earth moss</name>
    <name type="synonym">Physcomitrella patens</name>
    <dbReference type="NCBI Taxonomy" id="3218"/>
    <lineage>
        <taxon>Eukaryota</taxon>
        <taxon>Viridiplantae</taxon>
        <taxon>Streptophyta</taxon>
        <taxon>Embryophyta</taxon>
        <taxon>Bryophyta</taxon>
        <taxon>Bryophytina</taxon>
        <taxon>Bryopsida</taxon>
        <taxon>Funariidae</taxon>
        <taxon>Funariales</taxon>
        <taxon>Funariaceae</taxon>
        <taxon>Physcomitrium</taxon>
    </lineage>
</organism>
<feature type="domain" description="NUC153" evidence="6">
    <location>
        <begin position="601"/>
        <end position="625"/>
    </location>
</feature>
<dbReference type="Proteomes" id="UP000006727">
    <property type="component" value="Chromosome 17"/>
</dbReference>
<dbReference type="EnsemblPlants" id="Pp3c17_7210V3.2">
    <property type="protein sequence ID" value="Pp3c17_7210V3.2"/>
    <property type="gene ID" value="Pp3c17_7210"/>
</dbReference>
<keyword evidence="9" id="KW-1185">Reference proteome</keyword>
<keyword evidence="3" id="KW-0175">Coiled coil</keyword>
<feature type="compositionally biased region" description="Basic and acidic residues" evidence="5">
    <location>
        <begin position="40"/>
        <end position="64"/>
    </location>
</feature>
<feature type="compositionally biased region" description="Acidic residues" evidence="5">
    <location>
        <begin position="84"/>
        <end position="93"/>
    </location>
</feature>
<evidence type="ECO:0000256" key="4">
    <source>
        <dbReference type="ARBA" id="ARBA00023242"/>
    </source>
</evidence>
<evidence type="ECO:0000313" key="9">
    <source>
        <dbReference type="Proteomes" id="UP000006727"/>
    </source>
</evidence>
<proteinExistence type="inferred from homology"/>
<evidence type="ECO:0008006" key="10">
    <source>
        <dbReference type="Google" id="ProtNLM"/>
    </source>
</evidence>
<dbReference type="InterPro" id="IPR056750">
    <property type="entry name" value="RRM_ESF1"/>
</dbReference>
<dbReference type="InterPro" id="IPR039754">
    <property type="entry name" value="Esf1"/>
</dbReference>